<comment type="caution">
    <text evidence="2">The sequence shown here is derived from an EMBL/GenBank/DDBJ whole genome shotgun (WGS) entry which is preliminary data.</text>
</comment>
<reference evidence="2 3" key="1">
    <citation type="submission" date="2023-05" db="EMBL/GenBank/DDBJ databases">
        <title>Genome sequence of Pinibacter sp. MAH-24.</title>
        <authorList>
            <person name="Huq M.A."/>
        </authorList>
    </citation>
    <scope>NUCLEOTIDE SEQUENCE [LARGE SCALE GENOMIC DNA]</scope>
    <source>
        <strain evidence="2 3">MAH-24</strain>
    </source>
</reference>
<evidence type="ECO:0000259" key="1">
    <source>
        <dbReference type="PROSITE" id="PS50910"/>
    </source>
</evidence>
<dbReference type="Gene3D" id="1.20.120.330">
    <property type="entry name" value="Nucleotidyltransferases domain 2"/>
    <property type="match status" value="1"/>
</dbReference>
<dbReference type="SMART" id="SM00748">
    <property type="entry name" value="HEPN"/>
    <property type="match status" value="1"/>
</dbReference>
<protein>
    <submittedName>
        <fullName evidence="2">HEPN domain-containing protein</fullName>
    </submittedName>
</protein>
<feature type="domain" description="HEPN" evidence="1">
    <location>
        <begin position="154"/>
        <end position="274"/>
    </location>
</feature>
<proteinExistence type="predicted"/>
<evidence type="ECO:0000313" key="3">
    <source>
        <dbReference type="Proteomes" id="UP001226434"/>
    </source>
</evidence>
<organism evidence="2 3">
    <name type="scientific">Pinibacter soli</name>
    <dbReference type="NCBI Taxonomy" id="3044211"/>
    <lineage>
        <taxon>Bacteria</taxon>
        <taxon>Pseudomonadati</taxon>
        <taxon>Bacteroidota</taxon>
        <taxon>Chitinophagia</taxon>
        <taxon>Chitinophagales</taxon>
        <taxon>Chitinophagaceae</taxon>
        <taxon>Pinibacter</taxon>
    </lineage>
</organism>
<name>A0ABT6RHC2_9BACT</name>
<gene>
    <name evidence="2" type="ORF">QJ048_19430</name>
</gene>
<sequence length="274" mass="31857">MKSFSFHHKFVHLTANAEQKIIQLLSETIEPEAVFLLGATLHRRKTDSIFCSGSPTAQHINDYFLLVIVRDTQGKPLYEWQDKIEQYLKEYYRVTVIVLDTNTFEEWLTNGHKFALNVMELGVPIFKKEGVQFSLGHALSISFKTDERVFQEGITRAKEFLAGAELYILRKQFRLAVFMLHQATEHSLSTLIKTAIGYHTHTHNLERLLRYASMVCYRLPDVFPTNAEPEKMLLKLLQKGYSEARYSENYSIQYKDLQLLFERVKEIIDIAKSG</sequence>
<dbReference type="SUPFAM" id="SSF81593">
    <property type="entry name" value="Nucleotidyltransferase substrate binding subunit/domain"/>
    <property type="match status" value="1"/>
</dbReference>
<evidence type="ECO:0000313" key="2">
    <source>
        <dbReference type="EMBL" id="MDI3321972.1"/>
    </source>
</evidence>
<dbReference type="InterPro" id="IPR007842">
    <property type="entry name" value="HEPN_dom"/>
</dbReference>
<dbReference type="Pfam" id="PF05168">
    <property type="entry name" value="HEPN"/>
    <property type="match status" value="1"/>
</dbReference>
<dbReference type="Proteomes" id="UP001226434">
    <property type="component" value="Unassembled WGS sequence"/>
</dbReference>
<keyword evidence="3" id="KW-1185">Reference proteome</keyword>
<dbReference type="PROSITE" id="PS50910">
    <property type="entry name" value="HEPN"/>
    <property type="match status" value="1"/>
</dbReference>
<dbReference type="EMBL" id="JASBRG010000007">
    <property type="protein sequence ID" value="MDI3321972.1"/>
    <property type="molecule type" value="Genomic_DNA"/>
</dbReference>
<dbReference type="RefSeq" id="WP_282336092.1">
    <property type="nucleotide sequence ID" value="NZ_JASBRG010000007.1"/>
</dbReference>
<accession>A0ABT6RHC2</accession>